<dbReference type="HOGENOM" id="CLU_3390524_0_0_5"/>
<name>A5CF99_ORITB</name>
<organism evidence="1 2">
    <name type="scientific">Orientia tsutsugamushi (strain Boryong)</name>
    <name type="common">Rickettsia tsutsugamushi</name>
    <dbReference type="NCBI Taxonomy" id="357244"/>
    <lineage>
        <taxon>Bacteria</taxon>
        <taxon>Pseudomonadati</taxon>
        <taxon>Pseudomonadota</taxon>
        <taxon>Alphaproteobacteria</taxon>
        <taxon>Rickettsiales</taxon>
        <taxon>Rickettsiaceae</taxon>
        <taxon>Rickettsieae</taxon>
        <taxon>Orientia</taxon>
    </lineage>
</organism>
<protein>
    <submittedName>
        <fullName evidence="1">Uncharacterized protein</fullName>
    </submittedName>
</protein>
<evidence type="ECO:0000313" key="2">
    <source>
        <dbReference type="Proteomes" id="UP000001565"/>
    </source>
</evidence>
<dbReference type="KEGG" id="ots:OTBS_1921"/>
<proteinExistence type="predicted"/>
<dbReference type="EMBL" id="AM494475">
    <property type="protein sequence ID" value="CAM81016.1"/>
    <property type="molecule type" value="Genomic_DNA"/>
</dbReference>
<gene>
    <name evidence="1" type="ordered locus">OTBS_1921</name>
</gene>
<dbReference type="Proteomes" id="UP000001565">
    <property type="component" value="Chromosome"/>
</dbReference>
<reference evidence="1 2" key="1">
    <citation type="journal article" date="2007" name="Proc. Natl. Acad. Sci. U.S.A.">
        <title>The Orientia tsutsugamushi genome reveals massive proliferation of conjugative type IV secretion system and host-cell interaction genes.</title>
        <authorList>
            <person name="Cho N.-H."/>
            <person name="Kim H.-R."/>
            <person name="Lee J.-H."/>
            <person name="Kim S.-Y."/>
            <person name="Kim J."/>
            <person name="Cha S."/>
            <person name="Kim S.-Y."/>
            <person name="Darby A.C."/>
            <person name="Fuxelius H.-H."/>
            <person name="Yin J."/>
            <person name="Kim J.H."/>
            <person name="Kim J."/>
            <person name="Lee S.J."/>
            <person name="Koh Y.-S."/>
            <person name="Jang W.-J."/>
            <person name="Park K.-H."/>
            <person name="Andersson S.G.E."/>
            <person name="Choi M.-S."/>
            <person name="Kim I.-S."/>
        </authorList>
    </citation>
    <scope>NUCLEOTIDE SEQUENCE [LARGE SCALE GENOMIC DNA]</scope>
    <source>
        <strain evidence="1 2">Boryong</strain>
    </source>
</reference>
<evidence type="ECO:0000313" key="1">
    <source>
        <dbReference type="EMBL" id="CAM81016.1"/>
    </source>
</evidence>
<dbReference type="AlphaFoldDB" id="A5CF99"/>
<sequence length="32" mass="3715">MLFLAFDLYFIKINIASKICYSHLECSLSIAF</sequence>
<accession>A5CF99</accession>